<dbReference type="InterPro" id="IPR002048">
    <property type="entry name" value="EF_hand_dom"/>
</dbReference>
<protein>
    <recommendedName>
        <fullName evidence="3">EF-hand domain-containing protein</fullName>
    </recommendedName>
</protein>
<keyword evidence="1" id="KW-0106">Calcium</keyword>
<evidence type="ECO:0000313" key="5">
    <source>
        <dbReference type="Proteomes" id="UP001634394"/>
    </source>
</evidence>
<evidence type="ECO:0000259" key="3">
    <source>
        <dbReference type="PROSITE" id="PS50222"/>
    </source>
</evidence>
<evidence type="ECO:0000256" key="1">
    <source>
        <dbReference type="ARBA" id="ARBA00022837"/>
    </source>
</evidence>
<dbReference type="AlphaFoldDB" id="A0ABD3VC29"/>
<dbReference type="Gene3D" id="1.10.238.10">
    <property type="entry name" value="EF-hand"/>
    <property type="match status" value="1"/>
</dbReference>
<dbReference type="Proteomes" id="UP001634394">
    <property type="component" value="Unassembled WGS sequence"/>
</dbReference>
<keyword evidence="2" id="KW-0732">Signal</keyword>
<accession>A0ABD3VC29</accession>
<feature type="chain" id="PRO_5044781107" description="EF-hand domain-containing protein" evidence="2">
    <location>
        <begin position="17"/>
        <end position="142"/>
    </location>
</feature>
<gene>
    <name evidence="4" type="ORF">ACJMK2_012714</name>
</gene>
<feature type="domain" description="EF-hand" evidence="3">
    <location>
        <begin position="99"/>
        <end position="134"/>
    </location>
</feature>
<dbReference type="PROSITE" id="PS50222">
    <property type="entry name" value="EF_HAND_2"/>
    <property type="match status" value="1"/>
</dbReference>
<dbReference type="SUPFAM" id="SSF47473">
    <property type="entry name" value="EF-hand"/>
    <property type="match status" value="1"/>
</dbReference>
<keyword evidence="5" id="KW-1185">Reference proteome</keyword>
<sequence length="142" mass="16440">MITYFLLTIVIEAALGANTHGLTVDQVTALVMLDMDDDHDGHVSEGELMLELVFRWDQNFDLQVSQEEFVNFWADTYHDDHATTAAFFYNLDFNHDNHLTTDDISHHLRVLDPNGDRQVSDAEFKHFMHVMHPHGHFQSQTD</sequence>
<reference evidence="4 5" key="1">
    <citation type="submission" date="2024-11" db="EMBL/GenBank/DDBJ databases">
        <title>Chromosome-level genome assembly of the freshwater bivalve Anodonta woodiana.</title>
        <authorList>
            <person name="Chen X."/>
        </authorList>
    </citation>
    <scope>NUCLEOTIDE SEQUENCE [LARGE SCALE GENOMIC DNA]</scope>
    <source>
        <strain evidence="4">MN2024</strain>
        <tissue evidence="4">Gills</tissue>
    </source>
</reference>
<feature type="signal peptide" evidence="2">
    <location>
        <begin position="1"/>
        <end position="16"/>
    </location>
</feature>
<dbReference type="InterPro" id="IPR018247">
    <property type="entry name" value="EF_Hand_1_Ca_BS"/>
</dbReference>
<dbReference type="PROSITE" id="PS00018">
    <property type="entry name" value="EF_HAND_1"/>
    <property type="match status" value="1"/>
</dbReference>
<organism evidence="4 5">
    <name type="scientific">Sinanodonta woodiana</name>
    <name type="common">Chinese pond mussel</name>
    <name type="synonym">Anodonta woodiana</name>
    <dbReference type="NCBI Taxonomy" id="1069815"/>
    <lineage>
        <taxon>Eukaryota</taxon>
        <taxon>Metazoa</taxon>
        <taxon>Spiralia</taxon>
        <taxon>Lophotrochozoa</taxon>
        <taxon>Mollusca</taxon>
        <taxon>Bivalvia</taxon>
        <taxon>Autobranchia</taxon>
        <taxon>Heteroconchia</taxon>
        <taxon>Palaeoheterodonta</taxon>
        <taxon>Unionida</taxon>
        <taxon>Unionoidea</taxon>
        <taxon>Unionidae</taxon>
        <taxon>Unioninae</taxon>
        <taxon>Sinanodonta</taxon>
    </lineage>
</organism>
<dbReference type="InterPro" id="IPR011992">
    <property type="entry name" value="EF-hand-dom_pair"/>
</dbReference>
<proteinExistence type="predicted"/>
<dbReference type="EMBL" id="JBJQND010000013">
    <property type="protein sequence ID" value="KAL3858103.1"/>
    <property type="molecule type" value="Genomic_DNA"/>
</dbReference>
<evidence type="ECO:0000256" key="2">
    <source>
        <dbReference type="SAM" id="SignalP"/>
    </source>
</evidence>
<comment type="caution">
    <text evidence="4">The sequence shown here is derived from an EMBL/GenBank/DDBJ whole genome shotgun (WGS) entry which is preliminary data.</text>
</comment>
<name>A0ABD3VC29_SINWO</name>
<evidence type="ECO:0000313" key="4">
    <source>
        <dbReference type="EMBL" id="KAL3858103.1"/>
    </source>
</evidence>